<sequence length="839" mass="93618">MDNKIKDHSEGGIVTPENSTGSSSGRAPASRSNSGSSLGNRDEKLRKPSGSQRGGRKQGLTIPTEELSDPTQTATQDSTLKSSKGRSTLNRKPGIFSNTSKTEKDKMELLTDLLNQYSVQGIPQHPGLLTFHDSSGDTYKLENHWKEIVENWQDLSDKMKNQQDAIWELLQTEIFFIKRLKVITDLFLTCLCNLQCEGILNEIDTHKLFCNIRDVYTANHQFWVDQLLPMLNSSRSTKQPLNPVLMKDGFLKCDQLFWPYIKYCTEHDCCLQYVKDKNKENELFKAYVIWCETRKECDRLQLTDLLVKPVQRLTKYSLLLKAIQKKTDDEEQKKALEEMKESVESFVLNVNSSISHHHEKKLLASILSRIESYDVIDNINEEVEKTLREQNYLNLDLTRPMPGCGDQQTRQLIIESGGLKLRDSSSSKEDYQQAKSTSKQHSSLEFLSTEYEENEVFGTPIQLGTLNVHSPHSSSQSSLVPSRSGSVGISSDPASTASAGGLSVSPNQNKATSFELGDLRNPSLVSNNSNDKPRAHSFETRSGPVSVTVTSPRTNRRNFFLRGVDPSEPIPNTLAVDSAYQTKEQGSVERYQLPRSIQVPIIPPPSSSIAPDTRLRTKSPPSGGEIRPQSLVIKPPLLKTRHVSGQVSITAPTTEVEPTECDPSKESGRRLNIKRSSRDERRYHTADSVEMLKKESKQDNTIHKRLSWNNYGSKDSVSSFGSGRLRKATAASKCLSSESVCSSGVESSTSSFLSAGEQEPMTESKPCDHLILINGDIGTSSTDPQPVTPNFELDVSEVRDGISSVQIKLTSGHNQRNKVDLRRMKELILNSYSVEASEV</sequence>
<keyword evidence="3" id="KW-1185">Reference proteome</keyword>
<organism evidence="3 4">
    <name type="scientific">Limulus polyphemus</name>
    <name type="common">Atlantic horseshoe crab</name>
    <dbReference type="NCBI Taxonomy" id="6850"/>
    <lineage>
        <taxon>Eukaryota</taxon>
        <taxon>Metazoa</taxon>
        <taxon>Ecdysozoa</taxon>
        <taxon>Arthropoda</taxon>
        <taxon>Chelicerata</taxon>
        <taxon>Merostomata</taxon>
        <taxon>Xiphosura</taxon>
        <taxon>Limulidae</taxon>
        <taxon>Limulus</taxon>
    </lineage>
</organism>
<feature type="compositionally biased region" description="Polar residues" evidence="1">
    <location>
        <begin position="492"/>
        <end position="512"/>
    </location>
</feature>
<evidence type="ECO:0000256" key="1">
    <source>
        <dbReference type="SAM" id="MobiDB-lite"/>
    </source>
</evidence>
<dbReference type="InterPro" id="IPR035899">
    <property type="entry name" value="DBL_dom_sf"/>
</dbReference>
<evidence type="ECO:0000259" key="2">
    <source>
        <dbReference type="PROSITE" id="PS50010"/>
    </source>
</evidence>
<proteinExistence type="predicted"/>
<dbReference type="RefSeq" id="XP_013788164.2">
    <property type="nucleotide sequence ID" value="XM_013932710.2"/>
</dbReference>
<dbReference type="Pfam" id="PF00621">
    <property type="entry name" value="RhoGEF"/>
    <property type="match status" value="1"/>
</dbReference>
<feature type="region of interest" description="Disordered" evidence="1">
    <location>
        <begin position="467"/>
        <end position="551"/>
    </location>
</feature>
<reference evidence="4" key="1">
    <citation type="submission" date="2025-08" db="UniProtKB">
        <authorList>
            <consortium name="RefSeq"/>
        </authorList>
    </citation>
    <scope>IDENTIFICATION</scope>
    <source>
        <tissue evidence="4">Muscle</tissue>
    </source>
</reference>
<feature type="domain" description="DH" evidence="2">
    <location>
        <begin position="161"/>
        <end position="353"/>
    </location>
</feature>
<feature type="compositionally biased region" description="Basic and acidic residues" evidence="1">
    <location>
        <begin position="420"/>
        <end position="432"/>
    </location>
</feature>
<dbReference type="CDD" id="cd00160">
    <property type="entry name" value="RhoGEF"/>
    <property type="match status" value="1"/>
</dbReference>
<feature type="region of interest" description="Disordered" evidence="1">
    <location>
        <begin position="418"/>
        <end position="445"/>
    </location>
</feature>
<feature type="compositionally biased region" description="Polar residues" evidence="1">
    <location>
        <begin position="433"/>
        <end position="445"/>
    </location>
</feature>
<dbReference type="PROSITE" id="PS50010">
    <property type="entry name" value="DH_2"/>
    <property type="match status" value="1"/>
</dbReference>
<protein>
    <submittedName>
        <fullName evidence="4">Rho guanine nucleotide exchange factor 11-like</fullName>
    </submittedName>
</protein>
<dbReference type="Proteomes" id="UP000694941">
    <property type="component" value="Unplaced"/>
</dbReference>
<dbReference type="SUPFAM" id="SSF48065">
    <property type="entry name" value="DBL homology domain (DH-domain)"/>
    <property type="match status" value="1"/>
</dbReference>
<dbReference type="PANTHER" id="PTHR13217:SF11">
    <property type="entry name" value="PLECKSTRIN HOMOLOGY DOMAIN-CONTAINING FAMILY G MEMBER 5"/>
    <property type="match status" value="1"/>
</dbReference>
<dbReference type="InterPro" id="IPR040181">
    <property type="entry name" value="PKHG5/7"/>
</dbReference>
<feature type="region of interest" description="Disordered" evidence="1">
    <location>
        <begin position="1"/>
        <end position="101"/>
    </location>
</feature>
<feature type="compositionally biased region" description="Low complexity" evidence="1">
    <location>
        <begin position="469"/>
        <end position="488"/>
    </location>
</feature>
<dbReference type="InterPro" id="IPR000219">
    <property type="entry name" value="DH_dom"/>
</dbReference>
<feature type="compositionally biased region" description="Basic and acidic residues" evidence="1">
    <location>
        <begin position="1"/>
        <end position="10"/>
    </location>
</feature>
<dbReference type="SMART" id="SM00325">
    <property type="entry name" value="RhoGEF"/>
    <property type="match status" value="1"/>
</dbReference>
<dbReference type="GeneID" id="106472080"/>
<feature type="compositionally biased region" description="Polar residues" evidence="1">
    <location>
        <begin position="69"/>
        <end position="100"/>
    </location>
</feature>
<feature type="compositionally biased region" description="Basic and acidic residues" evidence="1">
    <location>
        <begin position="676"/>
        <end position="685"/>
    </location>
</feature>
<dbReference type="Gene3D" id="1.20.900.10">
    <property type="entry name" value="Dbl homology (DH) domain"/>
    <property type="match status" value="1"/>
</dbReference>
<evidence type="ECO:0000313" key="4">
    <source>
        <dbReference type="RefSeq" id="XP_013788164.2"/>
    </source>
</evidence>
<accession>A0ABM1BT53</accession>
<dbReference type="PANTHER" id="PTHR13217">
    <property type="entry name" value="PLECKSTRIN HOMOLOGY DOMAIN-CONTAINING FAMILY G MEMBER 7"/>
    <property type="match status" value="1"/>
</dbReference>
<feature type="region of interest" description="Disordered" evidence="1">
    <location>
        <begin position="599"/>
        <end position="629"/>
    </location>
</feature>
<feature type="compositionally biased region" description="Low complexity" evidence="1">
    <location>
        <begin position="19"/>
        <end position="39"/>
    </location>
</feature>
<feature type="region of interest" description="Disordered" evidence="1">
    <location>
        <begin position="652"/>
        <end position="685"/>
    </location>
</feature>
<evidence type="ECO:0000313" key="3">
    <source>
        <dbReference type="Proteomes" id="UP000694941"/>
    </source>
</evidence>
<gene>
    <name evidence="4" type="primary">LOC106472080</name>
</gene>
<name>A0ABM1BT53_LIMPO</name>